<accession>A0A1W1HFH2</accession>
<dbReference type="InterPro" id="IPR006935">
    <property type="entry name" value="Helicase/UvrB_N"/>
</dbReference>
<sequence length="967" mass="110703">MKKQSTIYNKLIRDNIPQIIEKAGKKAIIRPISGKELKDALGQKILEESFELFNEWQRDDKKNILKEAADLLEILLAAIEFQGFTLNDLMSKQKERTQKRGAFQKHLFLEQVTTAPSSGDGADDTNKNFIYSTEDLPPLSQSPSLIYNPEQQKKLLRTIQSELQISTEVRLASAFYSPGQANLLISELSDFTRNGGLLKVIFSTMGNITRPEYFPHFQTHVPEAQMRIFHPPDLPFDKQPPNFHVKTWLFTHGDGSGAMLIGSSNFTQAGMQKNVEWNYFTPLEINLLKNESSMEKKEAEKAFPGHGNQDHKDNRYSLTSHYESAVKNYDEIWHYKSVPLSDEFLKAYETRFEKARTAFQSPFSDQKNRGDDNSKIFDRISSWGSPSYEKTVDNFDGGDGYENFSIKPNEAQQQALETLAGFRKKQINRAAVIAATGIGKTFLAAFDFMQSNCKSVLFIAHREKIVADAMRTFRKVLNLKEFGAVYGGGNIPAGKADSLFAMIQTLSRSTRLSSFDPETFEYIVIDEFHHSEATTYRKVLNHFKPRFLLGLTATPERMDGRDVLEYCDYNIVCEIRVMDAIKKGWLTPFQYFAIYDETDYEQITWRGNRYDEAELEIALQNDTRTLIIAQNLKKYLPSSGKIKALAFCSSVSHAKYTAKHLNDNFQIPAVAICGDSSHEEREQMILSLKRESHPLNVICTVDIFNEGVDIPEITHILFLRPTLSFTLFFQQLGRGLRLAPNKDFLVVLDFIGNFRKVHIAPLALCGCTSLEAFSSEKRFGDFRNGKSNVASMVEKNFPESCHLSADVKIRRLWQQDLKQIINSSMSRAERLKIIYHDIKSDLNRESALNLVDMLSNAYDIDPGLYLKPSPFGSWLRTRLYCDRENCPAEEQALLNTPGEIFLRYIETGLNPTRSYKMVVIKIILDIGGYIWQIQDIAEPFREWYLTNSQYRYDYTPLQKVKNLPTCQ</sequence>
<dbReference type="AlphaFoldDB" id="A0A1W1HFH2"/>
<dbReference type="PANTHER" id="PTHR47396">
    <property type="entry name" value="TYPE I RESTRICTION ENZYME ECOKI R PROTEIN"/>
    <property type="match status" value="1"/>
</dbReference>
<dbReference type="Gene3D" id="1.10.287.1080">
    <property type="entry name" value="MazG-like"/>
    <property type="match status" value="1"/>
</dbReference>
<dbReference type="GO" id="GO:0005524">
    <property type="term" value="F:ATP binding"/>
    <property type="evidence" value="ECO:0007669"/>
    <property type="project" value="InterPro"/>
</dbReference>
<dbReference type="Gene3D" id="3.40.50.300">
    <property type="entry name" value="P-loop containing nucleotide triphosphate hydrolases"/>
    <property type="match status" value="2"/>
</dbReference>
<dbReference type="CDD" id="cd18799">
    <property type="entry name" value="SF2_C_EcoAI-like"/>
    <property type="match status" value="1"/>
</dbReference>
<evidence type="ECO:0000313" key="3">
    <source>
        <dbReference type="EMBL" id="SLM31173.1"/>
    </source>
</evidence>
<dbReference type="GO" id="GO:0005829">
    <property type="term" value="C:cytosol"/>
    <property type="evidence" value="ECO:0007669"/>
    <property type="project" value="TreeGrafter"/>
</dbReference>
<dbReference type="PROSITE" id="PS51194">
    <property type="entry name" value="HELICASE_CTER"/>
    <property type="match status" value="1"/>
</dbReference>
<dbReference type="InterPro" id="IPR001650">
    <property type="entry name" value="Helicase_C-like"/>
</dbReference>
<dbReference type="InterPro" id="IPR014001">
    <property type="entry name" value="Helicase_ATP-bd"/>
</dbReference>
<dbReference type="RefSeq" id="WP_080799571.1">
    <property type="nucleotide sequence ID" value="NZ_LT828540.1"/>
</dbReference>
<dbReference type="OrthoDB" id="9804086at2"/>
<evidence type="ECO:0000259" key="2">
    <source>
        <dbReference type="PROSITE" id="PS51194"/>
    </source>
</evidence>
<dbReference type="InterPro" id="IPR050742">
    <property type="entry name" value="Helicase_Restrict-Modif_Enz"/>
</dbReference>
<dbReference type="SUPFAM" id="SSF101386">
    <property type="entry name" value="all-alpha NTP pyrophosphatases"/>
    <property type="match status" value="1"/>
</dbReference>
<dbReference type="Gene3D" id="3.30.870.10">
    <property type="entry name" value="Endonuclease Chain A"/>
    <property type="match status" value="1"/>
</dbReference>
<dbReference type="InterPro" id="IPR038735">
    <property type="entry name" value="MSMEG_1276-like_NTP-PPase_dom"/>
</dbReference>
<dbReference type="Proteomes" id="UP000191931">
    <property type="component" value="Unassembled WGS sequence"/>
</dbReference>
<keyword evidence="4" id="KW-1185">Reference proteome</keyword>
<evidence type="ECO:0000313" key="4">
    <source>
        <dbReference type="Proteomes" id="UP000191931"/>
    </source>
</evidence>
<dbReference type="SMART" id="SM00490">
    <property type="entry name" value="HELICc"/>
    <property type="match status" value="1"/>
</dbReference>
<feature type="domain" description="Helicase ATP-binding" evidence="1">
    <location>
        <begin position="421"/>
        <end position="573"/>
    </location>
</feature>
<reference evidence="3 4" key="1">
    <citation type="submission" date="2017-03" db="EMBL/GenBank/DDBJ databases">
        <authorList>
            <person name="Afonso C.L."/>
            <person name="Miller P.J."/>
            <person name="Scott M.A."/>
            <person name="Spackman E."/>
            <person name="Goraichik I."/>
            <person name="Dimitrov K.M."/>
            <person name="Suarez D.L."/>
            <person name="Swayne D.E."/>
        </authorList>
    </citation>
    <scope>NUCLEOTIDE SEQUENCE [LARGE SCALE GENOMIC DNA]</scope>
    <source>
        <strain evidence="3">PRJEB14757</strain>
    </source>
</reference>
<feature type="domain" description="Helicase C-terminal" evidence="2">
    <location>
        <begin position="631"/>
        <end position="790"/>
    </location>
</feature>
<dbReference type="EMBL" id="FWEV01000201">
    <property type="protein sequence ID" value="SLM31173.1"/>
    <property type="molecule type" value="Genomic_DNA"/>
</dbReference>
<name>A0A1W1HFH2_9BACT</name>
<dbReference type="Pfam" id="PF04851">
    <property type="entry name" value="ResIII"/>
    <property type="match status" value="1"/>
</dbReference>
<dbReference type="InterPro" id="IPR027417">
    <property type="entry name" value="P-loop_NTPase"/>
</dbReference>
<protein>
    <submittedName>
        <fullName evidence="3">Type III restriction protein res subunit</fullName>
    </submittedName>
</protein>
<dbReference type="GO" id="GO:0003677">
    <property type="term" value="F:DNA binding"/>
    <property type="evidence" value="ECO:0007669"/>
    <property type="project" value="InterPro"/>
</dbReference>
<proteinExistence type="predicted"/>
<dbReference type="PANTHER" id="PTHR47396:SF1">
    <property type="entry name" value="ATP-DEPENDENT HELICASE IRC3-RELATED"/>
    <property type="match status" value="1"/>
</dbReference>
<organism evidence="3 4">
    <name type="scientific">Desulfamplus magnetovallimortis</name>
    <dbReference type="NCBI Taxonomy" id="1246637"/>
    <lineage>
        <taxon>Bacteria</taxon>
        <taxon>Pseudomonadati</taxon>
        <taxon>Thermodesulfobacteriota</taxon>
        <taxon>Desulfobacteria</taxon>
        <taxon>Desulfobacterales</taxon>
        <taxon>Desulfobacteraceae</taxon>
        <taxon>Desulfamplus</taxon>
    </lineage>
</organism>
<evidence type="ECO:0000259" key="1">
    <source>
        <dbReference type="PROSITE" id="PS51192"/>
    </source>
</evidence>
<dbReference type="PROSITE" id="PS51192">
    <property type="entry name" value="HELICASE_ATP_BIND_1"/>
    <property type="match status" value="1"/>
</dbReference>
<dbReference type="Pfam" id="PF00271">
    <property type="entry name" value="Helicase_C"/>
    <property type="match status" value="1"/>
</dbReference>
<dbReference type="SUPFAM" id="SSF52540">
    <property type="entry name" value="P-loop containing nucleoside triphosphate hydrolases"/>
    <property type="match status" value="1"/>
</dbReference>
<dbReference type="STRING" id="1246637.MTBBW1_280009"/>
<dbReference type="SMART" id="SM00487">
    <property type="entry name" value="DEXDc"/>
    <property type="match status" value="1"/>
</dbReference>
<gene>
    <name evidence="3" type="ORF">MTBBW1_280009</name>
</gene>
<dbReference type="CDD" id="cd18032">
    <property type="entry name" value="DEXHc_RE_I_III_res"/>
    <property type="match status" value="1"/>
</dbReference>
<dbReference type="GO" id="GO:0016787">
    <property type="term" value="F:hydrolase activity"/>
    <property type="evidence" value="ECO:0007669"/>
    <property type="project" value="InterPro"/>
</dbReference>
<dbReference type="CDD" id="cd11532">
    <property type="entry name" value="NTP-PPase_COG4997"/>
    <property type="match status" value="1"/>
</dbReference>